<evidence type="ECO:0000256" key="3">
    <source>
        <dbReference type="ARBA" id="ARBA00022737"/>
    </source>
</evidence>
<keyword evidence="7" id="KW-0804">Transcription</keyword>
<gene>
    <name evidence="11" type="primary">BBX20</name>
    <name evidence="11" type="ORF">KSP40_PGU021847</name>
</gene>
<name>A0ABR2N390_9ASPA</name>
<feature type="domain" description="B box-type" evidence="10">
    <location>
        <begin position="82"/>
        <end position="129"/>
    </location>
</feature>
<sequence length="131" mass="13863">MPPSRRTKGRGAEGITPPSRPPRSGDQRAAEPGGLARASGANRGAGSHVVAGPRLKTICHYRSPLPDPLRLSRRIAGACSHATKLQCDVCGVEPASVLCCADEAVLCTVFDARIHSANKLAGKHRRFSLQF</sequence>
<evidence type="ECO:0000256" key="5">
    <source>
        <dbReference type="ARBA" id="ARBA00022833"/>
    </source>
</evidence>
<keyword evidence="3" id="KW-0677">Repeat</keyword>
<evidence type="ECO:0000256" key="2">
    <source>
        <dbReference type="ARBA" id="ARBA00022723"/>
    </source>
</evidence>
<evidence type="ECO:0000313" key="12">
    <source>
        <dbReference type="Proteomes" id="UP001412067"/>
    </source>
</evidence>
<dbReference type="Proteomes" id="UP001412067">
    <property type="component" value="Unassembled WGS sequence"/>
</dbReference>
<comment type="caution">
    <text evidence="11">The sequence shown here is derived from an EMBL/GenBank/DDBJ whole genome shotgun (WGS) entry which is preliminary data.</text>
</comment>
<keyword evidence="6" id="KW-0805">Transcription regulation</keyword>
<dbReference type="InterPro" id="IPR051979">
    <property type="entry name" value="B-box_zinc_finger"/>
</dbReference>
<evidence type="ECO:0000256" key="8">
    <source>
        <dbReference type="ARBA" id="ARBA00023242"/>
    </source>
</evidence>
<dbReference type="SMART" id="SM00336">
    <property type="entry name" value="BBOX"/>
    <property type="match status" value="1"/>
</dbReference>
<evidence type="ECO:0000256" key="4">
    <source>
        <dbReference type="ARBA" id="ARBA00022771"/>
    </source>
</evidence>
<keyword evidence="8" id="KW-0539">Nucleus</keyword>
<accession>A0ABR2N390</accession>
<keyword evidence="12" id="KW-1185">Reference proteome</keyword>
<dbReference type="PANTHER" id="PTHR31832:SF52">
    <property type="entry name" value="B-BOX ZINC FINGER PROTEIN 21"/>
    <property type="match status" value="1"/>
</dbReference>
<dbReference type="InterPro" id="IPR000315">
    <property type="entry name" value="Znf_B-box"/>
</dbReference>
<evidence type="ECO:0000313" key="11">
    <source>
        <dbReference type="EMBL" id="KAK8970781.1"/>
    </source>
</evidence>
<keyword evidence="5" id="KW-0862">Zinc</keyword>
<dbReference type="EMBL" id="JBBWWR010000001">
    <property type="protein sequence ID" value="KAK8970781.1"/>
    <property type="molecule type" value="Genomic_DNA"/>
</dbReference>
<feature type="compositionally biased region" description="Low complexity" evidence="9">
    <location>
        <begin position="33"/>
        <end position="47"/>
    </location>
</feature>
<protein>
    <submittedName>
        <fullName evidence="11">B-box zinc finger protein 20</fullName>
    </submittedName>
</protein>
<evidence type="ECO:0000256" key="6">
    <source>
        <dbReference type="ARBA" id="ARBA00023015"/>
    </source>
</evidence>
<reference evidence="11 12" key="1">
    <citation type="journal article" date="2022" name="Nat. Plants">
        <title>Genomes of leafy and leafless Platanthera orchids illuminate the evolution of mycoheterotrophy.</title>
        <authorList>
            <person name="Li M.H."/>
            <person name="Liu K.W."/>
            <person name="Li Z."/>
            <person name="Lu H.C."/>
            <person name="Ye Q.L."/>
            <person name="Zhang D."/>
            <person name="Wang J.Y."/>
            <person name="Li Y.F."/>
            <person name="Zhong Z.M."/>
            <person name="Liu X."/>
            <person name="Yu X."/>
            <person name="Liu D.K."/>
            <person name="Tu X.D."/>
            <person name="Liu B."/>
            <person name="Hao Y."/>
            <person name="Liao X.Y."/>
            <person name="Jiang Y.T."/>
            <person name="Sun W.H."/>
            <person name="Chen J."/>
            <person name="Chen Y.Q."/>
            <person name="Ai Y."/>
            <person name="Zhai J.W."/>
            <person name="Wu S.S."/>
            <person name="Zhou Z."/>
            <person name="Hsiao Y.Y."/>
            <person name="Wu W.L."/>
            <person name="Chen Y.Y."/>
            <person name="Lin Y.F."/>
            <person name="Hsu J.L."/>
            <person name="Li C.Y."/>
            <person name="Wang Z.W."/>
            <person name="Zhao X."/>
            <person name="Zhong W.Y."/>
            <person name="Ma X.K."/>
            <person name="Ma L."/>
            <person name="Huang J."/>
            <person name="Chen G.Z."/>
            <person name="Huang M.Z."/>
            <person name="Huang L."/>
            <person name="Peng D.H."/>
            <person name="Luo Y.B."/>
            <person name="Zou S.Q."/>
            <person name="Chen S.P."/>
            <person name="Lan S."/>
            <person name="Tsai W.C."/>
            <person name="Van de Peer Y."/>
            <person name="Liu Z.J."/>
        </authorList>
    </citation>
    <scope>NUCLEOTIDE SEQUENCE [LARGE SCALE GENOMIC DNA]</scope>
    <source>
        <strain evidence="11">Lor288</strain>
    </source>
</reference>
<evidence type="ECO:0000256" key="1">
    <source>
        <dbReference type="ARBA" id="ARBA00004123"/>
    </source>
</evidence>
<comment type="subcellular location">
    <subcellularLocation>
        <location evidence="1">Nucleus</location>
    </subcellularLocation>
</comment>
<keyword evidence="2" id="KW-0479">Metal-binding</keyword>
<keyword evidence="4" id="KW-0863">Zinc-finger</keyword>
<feature type="region of interest" description="Disordered" evidence="9">
    <location>
        <begin position="1"/>
        <end position="49"/>
    </location>
</feature>
<organism evidence="11 12">
    <name type="scientific">Platanthera guangdongensis</name>
    <dbReference type="NCBI Taxonomy" id="2320717"/>
    <lineage>
        <taxon>Eukaryota</taxon>
        <taxon>Viridiplantae</taxon>
        <taxon>Streptophyta</taxon>
        <taxon>Embryophyta</taxon>
        <taxon>Tracheophyta</taxon>
        <taxon>Spermatophyta</taxon>
        <taxon>Magnoliopsida</taxon>
        <taxon>Liliopsida</taxon>
        <taxon>Asparagales</taxon>
        <taxon>Orchidaceae</taxon>
        <taxon>Orchidoideae</taxon>
        <taxon>Orchideae</taxon>
        <taxon>Orchidinae</taxon>
        <taxon>Platanthera</taxon>
    </lineage>
</organism>
<evidence type="ECO:0000256" key="9">
    <source>
        <dbReference type="SAM" id="MobiDB-lite"/>
    </source>
</evidence>
<evidence type="ECO:0000259" key="10">
    <source>
        <dbReference type="SMART" id="SM00336"/>
    </source>
</evidence>
<dbReference type="CDD" id="cd19821">
    <property type="entry name" value="Bbox1_BBX-like"/>
    <property type="match status" value="1"/>
</dbReference>
<dbReference type="PANTHER" id="PTHR31832">
    <property type="entry name" value="B-BOX ZINC FINGER PROTEIN 22"/>
    <property type="match status" value="1"/>
</dbReference>
<evidence type="ECO:0000256" key="7">
    <source>
        <dbReference type="ARBA" id="ARBA00023163"/>
    </source>
</evidence>
<dbReference type="InterPro" id="IPR049808">
    <property type="entry name" value="CONSTANS-like_Bbox1"/>
</dbReference>
<proteinExistence type="predicted"/>